<name>A0A7H0JYE9_9CORY</name>
<gene>
    <name evidence="4" type="ORF">H7348_02710</name>
    <name evidence="5" type="ORF">IAU68_10485</name>
</gene>
<dbReference type="PROSITE" id="PS51459">
    <property type="entry name" value="FIDO"/>
    <property type="match status" value="1"/>
</dbReference>
<dbReference type="EMBL" id="CP061032">
    <property type="protein sequence ID" value="QNP90065.1"/>
    <property type="molecule type" value="Genomic_DNA"/>
</dbReference>
<dbReference type="InterPro" id="IPR003812">
    <property type="entry name" value="Fido"/>
</dbReference>
<evidence type="ECO:0000313" key="6">
    <source>
        <dbReference type="Proteomes" id="UP000516235"/>
    </source>
</evidence>
<dbReference type="Proteomes" id="UP000642876">
    <property type="component" value="Unassembled WGS sequence"/>
</dbReference>
<protein>
    <submittedName>
        <fullName evidence="5">Fic family protein</fullName>
    </submittedName>
</protein>
<dbReference type="AlphaFoldDB" id="A0A7H0JYE9"/>
<feature type="binding site" evidence="2">
    <location>
        <position position="289"/>
    </location>
    <ligand>
        <name>ATP</name>
        <dbReference type="ChEBI" id="CHEBI:30616"/>
    </ligand>
</feature>
<dbReference type="InterPro" id="IPR040198">
    <property type="entry name" value="Fido_containing"/>
</dbReference>
<feature type="binding site" evidence="2">
    <location>
        <begin position="280"/>
        <end position="281"/>
    </location>
    <ligand>
        <name>ATP</name>
        <dbReference type="ChEBI" id="CHEBI:30616"/>
    </ligand>
</feature>
<dbReference type="SUPFAM" id="SSF140931">
    <property type="entry name" value="Fic-like"/>
    <property type="match status" value="1"/>
</dbReference>
<evidence type="ECO:0000256" key="1">
    <source>
        <dbReference type="PIRSR" id="PIRSR640198-1"/>
    </source>
</evidence>
<organism evidence="5 6">
    <name type="scientific">Corynebacterium lujinxingii</name>
    <dbReference type="NCBI Taxonomy" id="2763010"/>
    <lineage>
        <taxon>Bacteria</taxon>
        <taxon>Bacillati</taxon>
        <taxon>Actinomycetota</taxon>
        <taxon>Actinomycetes</taxon>
        <taxon>Mycobacteriales</taxon>
        <taxon>Corynebacteriaceae</taxon>
        <taxon>Corynebacterium</taxon>
    </lineage>
</organism>
<reference evidence="6 7" key="1">
    <citation type="submission" date="2020-08" db="EMBL/GenBank/DDBJ databases">
        <title>novel species in genus Corynebacterium.</title>
        <authorList>
            <person name="Zhang G."/>
        </authorList>
    </citation>
    <scope>NUCLEOTIDE SEQUENCE [LARGE SCALE GENOMIC DNA]</scope>
    <source>
        <strain evidence="5">Zg-917</strain>
        <strain evidence="6 7">zg-917</strain>
    </source>
</reference>
<sequence>MNILTRKGSPIVGNYKNLKTVFHKSRDGRQAAEAEYAARFTSPAALHWNFTVGNHDLFVVLTAEIQSLLEDVWRAELRISHKWSTLPGVAGSHYLTGLLIEEIKATNQIEGVHSTRKEIAEALTRPSTGPHKRFREMVAFYESLLNPHARPEFPTTPTSLRAEYDRLLADEIVEEDRPDGQLFRSGPVEIHDGMKGVHKAPLGEDDIEDRIQTFLQTQRDETHVLINALIGHFMFEYTHPFYDGNGRMGRFLLAFKALEVLSPPTSMSLSHQFSLQRKKYYDAFLDTENAMNYGEATIFLKAMLEMLIDAQRDLEESLDQKHFQLHSLQEILSSIDRDEYERDLLYLAAQAYLFSPDLPFPLKEAVSAIGRSWNTIRPVAEKLEAEGLIQSASKRPLTLELTARGREYLRLSES</sequence>
<evidence type="ECO:0000256" key="2">
    <source>
        <dbReference type="PIRSR" id="PIRSR640198-2"/>
    </source>
</evidence>
<evidence type="ECO:0000259" key="3">
    <source>
        <dbReference type="PROSITE" id="PS51459"/>
    </source>
</evidence>
<keyword evidence="7" id="KW-1185">Reference proteome</keyword>
<dbReference type="RefSeq" id="WP_171193831.1">
    <property type="nucleotide sequence ID" value="NZ_CP061032.1"/>
</dbReference>
<evidence type="ECO:0000313" key="5">
    <source>
        <dbReference type="EMBL" id="QNP90065.1"/>
    </source>
</evidence>
<dbReference type="InterPro" id="IPR036597">
    <property type="entry name" value="Fido-like_dom_sf"/>
</dbReference>
<dbReference type="EMBL" id="JACMYE010000002">
    <property type="protein sequence ID" value="MBC3178233.1"/>
    <property type="molecule type" value="Genomic_DNA"/>
</dbReference>
<keyword evidence="2" id="KW-0547">Nucleotide-binding</keyword>
<evidence type="ECO:0000313" key="4">
    <source>
        <dbReference type="EMBL" id="MBC3178233.1"/>
    </source>
</evidence>
<dbReference type="KEGG" id="cluj:IAU68_10485"/>
<dbReference type="Pfam" id="PF02661">
    <property type="entry name" value="Fic"/>
    <property type="match status" value="1"/>
</dbReference>
<evidence type="ECO:0000313" key="7">
    <source>
        <dbReference type="Proteomes" id="UP000642876"/>
    </source>
</evidence>
<accession>A0A7H0JYE9</accession>
<keyword evidence="2" id="KW-0067">ATP-binding</keyword>
<dbReference type="PANTHER" id="PTHR13504:SF40">
    <property type="entry name" value="FIDO DOMAIN-CONTAINING PROTEIN"/>
    <property type="match status" value="1"/>
</dbReference>
<dbReference type="Gene3D" id="1.10.3290.10">
    <property type="entry name" value="Fido-like domain"/>
    <property type="match status" value="1"/>
</dbReference>
<proteinExistence type="predicted"/>
<dbReference type="GO" id="GO:0005524">
    <property type="term" value="F:ATP binding"/>
    <property type="evidence" value="ECO:0007669"/>
    <property type="project" value="UniProtKB-KW"/>
</dbReference>
<feature type="binding site" evidence="2">
    <location>
        <begin position="243"/>
        <end position="250"/>
    </location>
    <ligand>
        <name>ATP</name>
        <dbReference type="ChEBI" id="CHEBI:30616"/>
    </ligand>
</feature>
<feature type="active site" evidence="1">
    <location>
        <position position="239"/>
    </location>
</feature>
<dbReference type="Proteomes" id="UP000516235">
    <property type="component" value="Chromosome"/>
</dbReference>
<dbReference type="PANTHER" id="PTHR13504">
    <property type="entry name" value="FIDO DOMAIN-CONTAINING PROTEIN DDB_G0283145"/>
    <property type="match status" value="1"/>
</dbReference>
<feature type="domain" description="Fido" evidence="3">
    <location>
        <begin position="160"/>
        <end position="302"/>
    </location>
</feature>